<sequence>MNRRAVEDRLDTLIRNNRVTIAITFPLVGTVLLIGAAEGVIPHWLAFNPVLLLGAVLVMRLPLIGGLAPLVNRRVAAGLGVLVLFSWGIELVGVYTGFPYGEFEYLIDLGPMLFDAVPVALPVFYFPILLNSYLLCALVLGDRMQSLPIRFLSVLAVVITMDLVLDPGAVALGFWGWEAGGVYYDVPVQNYIGWVISGTIAVAILTLTFDHDALDRRLDECEYVLDDLISFGLLWGLVNLYFGNPIPVVLAVALLVTLFRAEWFDFAGLTTTPSHLPLQK</sequence>
<dbReference type="GeneID" id="70686240"/>
<keyword evidence="3" id="KW-1185">Reference proteome</keyword>
<protein>
    <submittedName>
        <fullName evidence="2">Uncharacterized membrane protein YcaP, DUF422 family</fullName>
    </submittedName>
</protein>
<feature type="transmembrane region" description="Helical" evidence="1">
    <location>
        <begin position="43"/>
        <end position="63"/>
    </location>
</feature>
<feature type="transmembrane region" description="Helical" evidence="1">
    <location>
        <begin position="248"/>
        <end position="270"/>
    </location>
</feature>
<dbReference type="KEGG" id="hara:AArcS_2864"/>
<reference evidence="2" key="1">
    <citation type="submission" date="2020-11" db="EMBL/GenBank/DDBJ databases">
        <title>Carbohydrate-dependent, anaerobic sulfur respiration: A novel catabolism in halophilic archaea.</title>
        <authorList>
            <person name="Sorokin D.Y."/>
            <person name="Messina E."/>
            <person name="Smedile F."/>
            <person name="La Cono V."/>
            <person name="Hallsworth J.E."/>
            <person name="Yakimov M.M."/>
        </authorList>
    </citation>
    <scope>NUCLEOTIDE SEQUENCE</scope>
    <source>
        <strain evidence="2">AArc-S</strain>
    </source>
</reference>
<dbReference type="EMBL" id="CP064786">
    <property type="protein sequence ID" value="QSG04054.1"/>
    <property type="molecule type" value="Genomic_DNA"/>
</dbReference>
<evidence type="ECO:0000313" key="3">
    <source>
        <dbReference type="Proteomes" id="UP000663586"/>
    </source>
</evidence>
<dbReference type="PANTHER" id="PTHR39419:SF1">
    <property type="entry name" value="SLL0814 PROTEIN"/>
    <property type="match status" value="1"/>
</dbReference>
<dbReference type="InterPro" id="IPR007354">
    <property type="entry name" value="CruF-like"/>
</dbReference>
<feature type="transmembrane region" description="Helical" evidence="1">
    <location>
        <begin position="191"/>
        <end position="209"/>
    </location>
</feature>
<keyword evidence="1" id="KW-0472">Membrane</keyword>
<dbReference type="AlphaFoldDB" id="A0A897MU59"/>
<dbReference type="NCBIfam" id="NF041333">
    <property type="entry name" value="CruF_Halo"/>
    <property type="match status" value="1"/>
</dbReference>
<dbReference type="Pfam" id="PF04240">
    <property type="entry name" value="Caroten_synth"/>
    <property type="match status" value="1"/>
</dbReference>
<evidence type="ECO:0000313" key="2">
    <source>
        <dbReference type="EMBL" id="QSG04054.1"/>
    </source>
</evidence>
<dbReference type="Proteomes" id="UP000663586">
    <property type="component" value="Chromosome"/>
</dbReference>
<feature type="transmembrane region" description="Helical" evidence="1">
    <location>
        <begin position="116"/>
        <end position="140"/>
    </location>
</feature>
<dbReference type="InterPro" id="IPR053540">
    <property type="entry name" value="BABR_hydratase"/>
</dbReference>
<dbReference type="RefSeq" id="WP_238478082.1">
    <property type="nucleotide sequence ID" value="NZ_CP064786.1"/>
</dbReference>
<keyword evidence="1" id="KW-1133">Transmembrane helix</keyword>
<feature type="transmembrane region" description="Helical" evidence="1">
    <location>
        <begin position="152"/>
        <end position="176"/>
    </location>
</feature>
<dbReference type="NCBIfam" id="TIGR03460">
    <property type="entry name" value="crt_membr_arch"/>
    <property type="match status" value="1"/>
</dbReference>
<feature type="transmembrane region" description="Helical" evidence="1">
    <location>
        <begin position="75"/>
        <end position="96"/>
    </location>
</feature>
<accession>A0A897MU59</accession>
<evidence type="ECO:0000256" key="1">
    <source>
        <dbReference type="SAM" id="Phobius"/>
    </source>
</evidence>
<proteinExistence type="predicted"/>
<keyword evidence="1" id="KW-0812">Transmembrane</keyword>
<name>A0A897MU59_9EURY</name>
<organism evidence="2 3">
    <name type="scientific">Natranaeroarchaeum sulfidigenes</name>
    <dbReference type="NCBI Taxonomy" id="2784880"/>
    <lineage>
        <taxon>Archaea</taxon>
        <taxon>Methanobacteriati</taxon>
        <taxon>Methanobacteriota</taxon>
        <taxon>Stenosarchaea group</taxon>
        <taxon>Halobacteria</taxon>
        <taxon>Halobacteriales</taxon>
        <taxon>Natronoarchaeaceae</taxon>
        <taxon>Natranaeroarchaeum</taxon>
    </lineage>
</organism>
<gene>
    <name evidence="2" type="ORF">AArcS_2864</name>
</gene>
<feature type="transmembrane region" description="Helical" evidence="1">
    <location>
        <begin position="20"/>
        <end position="37"/>
    </location>
</feature>
<dbReference type="PANTHER" id="PTHR39419">
    <property type="entry name" value="SLL0814 PROTEIN"/>
    <property type="match status" value="1"/>
</dbReference>
<dbReference type="InterPro" id="IPR017823">
    <property type="entry name" value="CruF"/>
</dbReference>